<dbReference type="PANTHER" id="PTHR22931:SF9">
    <property type="entry name" value="PYRUVATE, PHOSPHATE DIKINASE 1, CHLOROPLASTIC"/>
    <property type="match status" value="1"/>
</dbReference>
<gene>
    <name evidence="3" type="ORF">HAP48_032465</name>
</gene>
<dbReference type="SUPFAM" id="SSF56059">
    <property type="entry name" value="Glutathione synthetase ATP-binding domain-like"/>
    <property type="match status" value="1"/>
</dbReference>
<dbReference type="Gene3D" id="3.30.470.20">
    <property type="entry name" value="ATP-grasp fold, B domain"/>
    <property type="match status" value="1"/>
</dbReference>
<dbReference type="GO" id="GO:0005524">
    <property type="term" value="F:ATP binding"/>
    <property type="evidence" value="ECO:0007669"/>
    <property type="project" value="InterPro"/>
</dbReference>
<dbReference type="EC" id="2.7.9.1" evidence="3"/>
<protein>
    <submittedName>
        <fullName evidence="3">Pyruvate, phosphate dikinase</fullName>
        <ecNumber evidence="3">2.7.9.1</ecNumber>
    </submittedName>
</protein>
<organism evidence="3">
    <name type="scientific">Bradyrhizobium septentrionale</name>
    <dbReference type="NCBI Taxonomy" id="1404411"/>
    <lineage>
        <taxon>Bacteria</taxon>
        <taxon>Pseudomonadati</taxon>
        <taxon>Pseudomonadota</taxon>
        <taxon>Alphaproteobacteria</taxon>
        <taxon>Hyphomicrobiales</taxon>
        <taxon>Nitrobacteraceae</taxon>
        <taxon>Bradyrhizobium</taxon>
    </lineage>
</organism>
<evidence type="ECO:0000313" key="3">
    <source>
        <dbReference type="EMBL" id="NVI47594.1"/>
    </source>
</evidence>
<dbReference type="NCBIfam" id="NF004531">
    <property type="entry name" value="PRK05878.1"/>
    <property type="match status" value="1"/>
</dbReference>
<comment type="caution">
    <text evidence="3">The sequence shown here is derived from an EMBL/GenBank/DDBJ whole genome shotgun (WGS) entry which is preliminary data.</text>
</comment>
<evidence type="ECO:0000259" key="2">
    <source>
        <dbReference type="Pfam" id="PF01326"/>
    </source>
</evidence>
<dbReference type="GO" id="GO:0050242">
    <property type="term" value="F:pyruvate, phosphate dikinase activity"/>
    <property type="evidence" value="ECO:0007669"/>
    <property type="project" value="UniProtKB-EC"/>
</dbReference>
<reference evidence="3" key="1">
    <citation type="submission" date="2020-06" db="EMBL/GenBank/DDBJ databases">
        <title>Whole Genome Sequence of Bradyrhizobium sp. Strain 1S1.</title>
        <authorList>
            <person name="Bromfield E.S.P."/>
            <person name="Cloutier S."/>
        </authorList>
    </citation>
    <scope>NUCLEOTIDE SEQUENCE [LARGE SCALE GENOMIC DNA]</scope>
    <source>
        <strain evidence="3">1S1</strain>
    </source>
</reference>
<name>A0A974A4T2_9BRAD</name>
<evidence type="ECO:0000259" key="1">
    <source>
        <dbReference type="Pfam" id="PF00391"/>
    </source>
</evidence>
<dbReference type="InterPro" id="IPR010121">
    <property type="entry name" value="Pyruvate_phosphate_dikinase"/>
</dbReference>
<dbReference type="SUPFAM" id="SSF52009">
    <property type="entry name" value="Phosphohistidine domain"/>
    <property type="match status" value="1"/>
</dbReference>
<dbReference type="InterPro" id="IPR036637">
    <property type="entry name" value="Phosphohistidine_dom_sf"/>
</dbReference>
<accession>A0A974A4T2</accession>
<dbReference type="EMBL" id="JAAOLE020000001">
    <property type="protein sequence ID" value="NVI47594.1"/>
    <property type="molecule type" value="Genomic_DNA"/>
</dbReference>
<dbReference type="InterPro" id="IPR008279">
    <property type="entry name" value="PEP-util_enz_mobile_dom"/>
</dbReference>
<dbReference type="Gene3D" id="3.30.1490.20">
    <property type="entry name" value="ATP-grasp fold, A domain"/>
    <property type="match status" value="1"/>
</dbReference>
<dbReference type="Pfam" id="PF00391">
    <property type="entry name" value="PEP-utilizers"/>
    <property type="match status" value="1"/>
</dbReference>
<sequence length="827" mass="88655">MHKLVMADAMDTIFVREVTDRDVEDALRFGGKASGLAKMARAGIPIPPAFVIGVEGFRQFRASRAGLGEGLLAEIHGAIRNLEHQSGRSFADNDRPLLVSVRSGAPVSMPGMMDTILNLGLTSASALSLAQGTGGSDFALDTWMRFWRMFADIVLGIDLSELVESVKEAESIARKELTASAFQNPERAILDHIEAAGEVASADPFWQLEKAIEAVFRSWDSARAKAYRKHHGISDDLGTAVTIQAMVFGNADDRSGSGVAFTRNPNDGRKALYGEYLIGRQGEDLVSGTHTPIDLSQPDALDPLLRQAFETHSRTLEELYADAVDIEFTVESGKLYFLQVRPAKRTAAAAIKIAEDLVGEGLIDERTALGRISSEQVRKVSRPSFDEAELAITPVLVQGLGSSPGHAHGAAVLDADRAADLVLSGEAVILLRPTTSPQDIRGMLAANGVITARGGALSHAAVVSRALDRPCIVGCEAIEIDLNRKTFSIAGKTYREGDQISMDGASGKIFAGALKLKPAGAGLPSLRHILEWADRRSEAAIWISPKSSEELLEATSAGRVVSVTDLIIAKGGVGRFVELTAAAGLPTTSRAVADEIRAIVCEACVPAFLGSVGGSVQFRLPRVSSDRARRLIENWQELPPSFFLPLGSLNYLRAILLGISAAAESARYRDATALIGGISSSSEFAAFQREVRQVGLGAGAMIQNVMALDDVVEIAGSAAPIWVDIGDVVRTIYGFPIEVQQSLEVLDQYVCEDLVRANPFRRLPSYATNLLMAAITAAEKGAQLGIEGSTVPSELLVELHRLGFRRFSVPTGRRDELRFLLGRSLKE</sequence>
<feature type="domain" description="PEP-utilising enzyme mobile" evidence="1">
    <location>
        <begin position="426"/>
        <end position="507"/>
    </location>
</feature>
<dbReference type="RefSeq" id="WP_166208287.1">
    <property type="nucleotide sequence ID" value="NZ_CP088285.1"/>
</dbReference>
<proteinExistence type="predicted"/>
<dbReference type="InterPro" id="IPR013815">
    <property type="entry name" value="ATP_grasp_subdomain_1"/>
</dbReference>
<dbReference type="Pfam" id="PF01326">
    <property type="entry name" value="PPDK_N"/>
    <property type="match status" value="2"/>
</dbReference>
<keyword evidence="3" id="KW-0670">Pyruvate</keyword>
<dbReference type="Gene3D" id="1.20.80.30">
    <property type="match status" value="1"/>
</dbReference>
<feature type="domain" description="Pyruvate phosphate dikinase AMP/ATP-binding" evidence="2">
    <location>
        <begin position="311"/>
        <end position="354"/>
    </location>
</feature>
<dbReference type="PIRSF" id="PIRSF000853">
    <property type="entry name" value="PPDK"/>
    <property type="match status" value="1"/>
</dbReference>
<dbReference type="AlphaFoldDB" id="A0A974A4T2"/>
<dbReference type="PANTHER" id="PTHR22931">
    <property type="entry name" value="PHOSPHOENOLPYRUVATE DIKINASE-RELATED"/>
    <property type="match status" value="1"/>
</dbReference>
<dbReference type="Gene3D" id="1.10.189.10">
    <property type="entry name" value="Pyruvate Phosphate Dikinase, domain 2"/>
    <property type="match status" value="1"/>
</dbReference>
<dbReference type="GO" id="GO:0016301">
    <property type="term" value="F:kinase activity"/>
    <property type="evidence" value="ECO:0007669"/>
    <property type="project" value="InterPro"/>
</dbReference>
<dbReference type="Gene3D" id="3.50.30.10">
    <property type="entry name" value="Phosphohistidine domain"/>
    <property type="match status" value="1"/>
</dbReference>
<keyword evidence="3" id="KW-0808">Transferase</keyword>
<feature type="domain" description="Pyruvate phosphate dikinase AMP/ATP-binding" evidence="2">
    <location>
        <begin position="73"/>
        <end position="292"/>
    </location>
</feature>
<dbReference type="InterPro" id="IPR002192">
    <property type="entry name" value="PPDK_AMP/ATP-bd"/>
</dbReference>